<dbReference type="PANTHER" id="PTHR42877:SF4">
    <property type="entry name" value="FAD_NAD(P)-BINDING DOMAIN-CONTAINING PROTEIN-RELATED"/>
    <property type="match status" value="1"/>
</dbReference>
<dbReference type="Gene3D" id="3.50.50.60">
    <property type="entry name" value="FAD/NAD(P)-binding domain"/>
    <property type="match status" value="2"/>
</dbReference>
<comment type="caution">
    <text evidence="1">The sequence shown here is derived from an EMBL/GenBank/DDBJ whole genome shotgun (WGS) entry which is preliminary data.</text>
</comment>
<gene>
    <name evidence="1" type="ORF">KV113_10585</name>
</gene>
<keyword evidence="1" id="KW-0560">Oxidoreductase</keyword>
<reference evidence="1 2" key="1">
    <citation type="submission" date="2023-12" db="EMBL/GenBank/DDBJ databases">
        <title>Description of new species of Mycobacterium terrae complex isolated from sewage at the Sao Paulo Zoological Park Foundation in Brazil.</title>
        <authorList>
            <person name="Romagnoli C.L."/>
            <person name="Conceicao E.C."/>
            <person name="Machado E."/>
            <person name="Barreto L.B.P.F."/>
            <person name="Sharma A."/>
            <person name="Silva N.M."/>
            <person name="Marques L.E."/>
            <person name="Juliana M.A."/>
            <person name="Lourenco M.C.S."/>
            <person name="Digiampietri L.A."/>
            <person name="Suffys P.N."/>
            <person name="Viana-Niero C."/>
        </authorList>
    </citation>
    <scope>NUCLEOTIDE SEQUENCE [LARGE SCALE GENOMIC DNA]</scope>
    <source>
        <strain evidence="1 2">MYC340</strain>
    </source>
</reference>
<dbReference type="InterPro" id="IPR051209">
    <property type="entry name" value="FAD-bind_Monooxygenase_sf"/>
</dbReference>
<dbReference type="Pfam" id="PF13738">
    <property type="entry name" value="Pyr_redox_3"/>
    <property type="match status" value="1"/>
</dbReference>
<protein>
    <submittedName>
        <fullName evidence="1">NAD(P)/FAD-dependent oxidoreductase</fullName>
        <ecNumber evidence="1">1.14.13.-</ecNumber>
    </submittedName>
</protein>
<dbReference type="EC" id="1.14.13.-" evidence="1"/>
<dbReference type="RefSeq" id="WP_224975304.1">
    <property type="nucleotide sequence ID" value="NZ_JAYJJU010000008.1"/>
</dbReference>
<dbReference type="PANTHER" id="PTHR42877">
    <property type="entry name" value="L-ORNITHINE N(5)-MONOOXYGENASE-RELATED"/>
    <property type="match status" value="1"/>
</dbReference>
<dbReference type="SUPFAM" id="SSF51905">
    <property type="entry name" value="FAD/NAD(P)-binding domain"/>
    <property type="match status" value="1"/>
</dbReference>
<keyword evidence="2" id="KW-1185">Reference proteome</keyword>
<proteinExistence type="predicted"/>
<dbReference type="EMBL" id="JAYJJU010000008">
    <property type="protein sequence ID" value="MEB3032002.1"/>
    <property type="molecule type" value="Genomic_DNA"/>
</dbReference>
<organism evidence="1 2">
    <name type="scientific">[Mycobacterium] nativiensis</name>
    <dbReference type="NCBI Taxonomy" id="2855503"/>
    <lineage>
        <taxon>Bacteria</taxon>
        <taxon>Bacillati</taxon>
        <taxon>Actinomycetota</taxon>
        <taxon>Actinomycetes</taxon>
        <taxon>Mycobacteriales</taxon>
        <taxon>Mycobacteriaceae</taxon>
        <taxon>Mycolicibacter</taxon>
    </lineage>
</organism>
<accession>A0ABU5XW37</accession>
<evidence type="ECO:0000313" key="1">
    <source>
        <dbReference type="EMBL" id="MEB3032002.1"/>
    </source>
</evidence>
<dbReference type="GO" id="GO:0016491">
    <property type="term" value="F:oxidoreductase activity"/>
    <property type="evidence" value="ECO:0007669"/>
    <property type="project" value="UniProtKB-KW"/>
</dbReference>
<dbReference type="Proteomes" id="UP001298593">
    <property type="component" value="Unassembled WGS sequence"/>
</dbReference>
<sequence length="498" mass="55051">MSESAPGAQPPTRTRAVIIGTGFSGLGMGIALQRAGVDFVILEKAGEVGGTWRDNTYPGCACDVPTHLYSFSFEPKPDWRQLFSYQPEIFDYLKGVADKYGLRSHIDFNAHVSRAHWDDDEFRWHVFTDDGREYIAQFLISGAGALHIPSIPEIDGLAGFAGSAFHSAEWDHDVELTGKKVAVVGTGASAIQLVPEIVGQVGELHLYQRTPAWVLPRTNVTFPRIVRRAFATLPGLRAGLRAGLYWGAEGGAYAMNRRPWLLKAVEVVARASIRRQISDPQVRKQLTPNYRAGCKRLLGSADYYKAIDNPRTALVTDGITRVTPNAIVTADGVEHPVDVIIFATGFHVTDSYRYLNIKGSGGEDLVSRWNRDGIAAHRGITVAGMPNAFFLLGPNTGLGHTSVVFMIESQIHYVAQVIKAVDAARAQAISPRQQAQDEFNAELQRRLAGSVWNTGGCQSWYLDEHGYNRTIWSGFTWRYWLSTRSVKMPEYQLTGVEQ</sequence>
<evidence type="ECO:0000313" key="2">
    <source>
        <dbReference type="Proteomes" id="UP001298593"/>
    </source>
</evidence>
<name>A0ABU5XW37_9MYCO</name>
<dbReference type="InterPro" id="IPR036188">
    <property type="entry name" value="FAD/NAD-bd_sf"/>
</dbReference>